<evidence type="ECO:0000313" key="1">
    <source>
        <dbReference type="EMBL" id="KJV68268.1"/>
    </source>
</evidence>
<accession>A0A0F3NJP1</accession>
<dbReference type="AlphaFoldDB" id="A0A0F3NJP1"/>
<sequence length="37" mass="4245">MRVVSTIALLGMVFMMIFRLNYSVNLKSNKENNLLSP</sequence>
<reference evidence="1 2" key="1">
    <citation type="submission" date="2015-01" db="EMBL/GenBank/DDBJ databases">
        <title>Genome Sequencing of Rickettsiales.</title>
        <authorList>
            <person name="Daugherty S.C."/>
            <person name="Su Q."/>
            <person name="Abolude K."/>
            <person name="Beier-Sexton M."/>
            <person name="Carlyon J.A."/>
            <person name="Carter R."/>
            <person name="Day N.P."/>
            <person name="Dumler S.J."/>
            <person name="Dyachenko V."/>
            <person name="Godinez A."/>
            <person name="Kurtti T.J."/>
            <person name="Lichay M."/>
            <person name="Mullins K.E."/>
            <person name="Ott S."/>
            <person name="Pappas-Brown V."/>
            <person name="Paris D.H."/>
            <person name="Patel P."/>
            <person name="Richards A.L."/>
            <person name="Sadzewicz L."/>
            <person name="Sears K."/>
            <person name="Seidman D."/>
            <person name="Sengamalay N."/>
            <person name="Stenos J."/>
            <person name="Tallon L.J."/>
            <person name="Vincent G."/>
            <person name="Fraser C.M."/>
            <person name="Munderloh U."/>
            <person name="Dunning-Hotopp J.C."/>
        </authorList>
    </citation>
    <scope>NUCLEOTIDE SEQUENCE [LARGE SCALE GENOMIC DNA]</scope>
    <source>
        <strain evidence="1 2">NCH-1</strain>
    </source>
</reference>
<dbReference type="Proteomes" id="UP000033754">
    <property type="component" value="Unassembled WGS sequence"/>
</dbReference>
<proteinExistence type="predicted"/>
<organism evidence="1 2">
    <name type="scientific">Anaplasma phagocytophilum str. NCH-1</name>
    <dbReference type="NCBI Taxonomy" id="1359161"/>
    <lineage>
        <taxon>Bacteria</taxon>
        <taxon>Pseudomonadati</taxon>
        <taxon>Pseudomonadota</taxon>
        <taxon>Alphaproteobacteria</taxon>
        <taxon>Rickettsiales</taxon>
        <taxon>Anaplasmataceae</taxon>
        <taxon>Anaplasma</taxon>
        <taxon>phagocytophilum group</taxon>
    </lineage>
</organism>
<protein>
    <submittedName>
        <fullName evidence="1">Putative membrane protein</fullName>
    </submittedName>
</protein>
<gene>
    <name evidence="1" type="ORF">EPHNCH_0025</name>
</gene>
<dbReference type="EMBL" id="LANT01000001">
    <property type="protein sequence ID" value="KJV68268.1"/>
    <property type="molecule type" value="Genomic_DNA"/>
</dbReference>
<name>A0A0F3NJP1_ANAPH</name>
<comment type="caution">
    <text evidence="1">The sequence shown here is derived from an EMBL/GenBank/DDBJ whole genome shotgun (WGS) entry which is preliminary data.</text>
</comment>
<evidence type="ECO:0000313" key="2">
    <source>
        <dbReference type="Proteomes" id="UP000033754"/>
    </source>
</evidence>